<organism evidence="7 8">
    <name type="scientific">Enterobacter genomosp. O</name>
    <dbReference type="NCBI Taxonomy" id="2364150"/>
    <lineage>
        <taxon>Bacteria</taxon>
        <taxon>Pseudomonadati</taxon>
        <taxon>Pseudomonadota</taxon>
        <taxon>Gammaproteobacteria</taxon>
        <taxon>Enterobacterales</taxon>
        <taxon>Enterobacteriaceae</taxon>
        <taxon>Enterobacter</taxon>
        <taxon>Enterobacter cloacae complex</taxon>
        <taxon>Enterobacter cloacae complex clade O</taxon>
    </lineage>
</organism>
<dbReference type="Gene3D" id="2.60.40.10">
    <property type="entry name" value="Immunoglobulins"/>
    <property type="match status" value="1"/>
</dbReference>
<keyword evidence="2" id="KW-1015">Disulfide bond</keyword>
<dbReference type="FunFam" id="3.30.20.10:FF:000003">
    <property type="entry name" value="Chitinase"/>
    <property type="match status" value="1"/>
</dbReference>
<keyword evidence="4" id="KW-0732">Signal</keyword>
<gene>
    <name evidence="7" type="ORF">AWI28_10665</name>
</gene>
<dbReference type="InterPro" id="IPR000601">
    <property type="entry name" value="PKD_dom"/>
</dbReference>
<name>A0A0X4EVU9_9ENTR</name>
<evidence type="ECO:0000256" key="3">
    <source>
        <dbReference type="SAM" id="MobiDB-lite"/>
    </source>
</evidence>
<dbReference type="Pfam" id="PF00182">
    <property type="entry name" value="Glyco_hydro_19"/>
    <property type="match status" value="1"/>
</dbReference>
<dbReference type="EMBL" id="LRCR01000004">
    <property type="protein sequence ID" value="KUQ85811.1"/>
    <property type="molecule type" value="Genomic_DNA"/>
</dbReference>
<feature type="chain" id="PRO_5007060655" evidence="4">
    <location>
        <begin position="22"/>
        <end position="610"/>
    </location>
</feature>
<dbReference type="PROSITE" id="PS51257">
    <property type="entry name" value="PROKAR_LIPOPROTEIN"/>
    <property type="match status" value="1"/>
</dbReference>
<evidence type="ECO:0000259" key="6">
    <source>
        <dbReference type="SMART" id="SM00495"/>
    </source>
</evidence>
<dbReference type="InterPro" id="IPR013783">
    <property type="entry name" value="Ig-like_fold"/>
</dbReference>
<keyword evidence="8" id="KW-1185">Reference proteome</keyword>
<dbReference type="InterPro" id="IPR000726">
    <property type="entry name" value="Glyco_hydro_19_cat"/>
</dbReference>
<dbReference type="SUPFAM" id="SSF49299">
    <property type="entry name" value="PKD domain"/>
    <property type="match status" value="1"/>
</dbReference>
<dbReference type="OrthoDB" id="6018988at2"/>
<dbReference type="Gene3D" id="1.10.530.10">
    <property type="match status" value="1"/>
</dbReference>
<dbReference type="CDD" id="cd00146">
    <property type="entry name" value="PKD"/>
    <property type="match status" value="1"/>
</dbReference>
<dbReference type="CDD" id="cd00325">
    <property type="entry name" value="chitinase_GH19"/>
    <property type="match status" value="1"/>
</dbReference>
<dbReference type="GO" id="GO:0004568">
    <property type="term" value="F:chitinase activity"/>
    <property type="evidence" value="ECO:0007669"/>
    <property type="project" value="InterPro"/>
</dbReference>
<sequence>MNKRTLLSVLIAGACIAPVMAQATMLKAESSEPYTMKASDLAKKEKELTDFPLMQSVKDTIRTLDNASVEQIEPGRASNPANVKRVEGILKESDWEYLFPLRAKDYSYSNFLKAVGKFPALCDTYKDGRDSDAICRKELATMFAHFAQETGGHESWRPEAEWRQALVYVREMGWSEGQKGGYNGECNTDGWQGQTWPCGKDKDGDFLSYFGRGAKQLSYNYNYGPFSEAMYGDVKVLLEKPELVADTWLNLASAIFFFAYPQPPKPSMLQVIDGTWQPNDHDKANGLVPGFGVTTQIINGGVECGGPTEIAQSQNRIKYYKEFANYLKVPVPADEVLGCANMKQFDEGGAGALKIYWEQDWGWSADTPDGKTYSCQLVGYQTPFSAFKDGDYTKCVQKFYNVNIVNDDGSATKPDETPVTPTPDETPVTPVPDETPVTPVPDETPAAVNHAPVAQIAGPIGAVEAGAQVSLSAEGSTDEDGNKLTYTWRSQDGQTVTGDDKAVVTFTAPEAATAQQYEVSLTVSDGELSNSTTYLLNVKAKEAAPSKDEGTSGDYAAWSANSKYKAGDIVNNHGKLFQCKPFPYSGWCNNAPAYYEPGAGLAWSEAWTAL</sequence>
<feature type="compositionally biased region" description="Low complexity" evidence="3">
    <location>
        <begin position="417"/>
        <end position="433"/>
    </location>
</feature>
<dbReference type="Gene3D" id="3.30.20.10">
    <property type="entry name" value="Endochitinase, domain 2"/>
    <property type="match status" value="1"/>
</dbReference>
<evidence type="ECO:0000313" key="7">
    <source>
        <dbReference type="EMBL" id="KUQ85811.1"/>
    </source>
</evidence>
<dbReference type="GO" id="GO:0006032">
    <property type="term" value="P:chitin catabolic process"/>
    <property type="evidence" value="ECO:0007669"/>
    <property type="project" value="InterPro"/>
</dbReference>
<reference evidence="8" key="1">
    <citation type="submission" date="2016-01" db="EMBL/GenBank/DDBJ databases">
        <title>WGS of SAMN04407783.</title>
        <authorList>
            <person name="Adams M."/>
            <person name="Sutton G."/>
            <person name="Nelson K."/>
            <person name="Thaden J."/>
            <person name="Fowler V."/>
            <person name="Mccorrison J."/>
            <person name="Sanka R."/>
            <person name="Brinkac L."/>
            <person name="Nierman W."/>
        </authorList>
    </citation>
    <scope>NUCLEOTIDE SEQUENCE [LARGE SCALE GENOMIC DNA]</scope>
    <source>
        <strain evidence="8">GN04363</strain>
    </source>
</reference>
<accession>A0A0X4EVU9</accession>
<dbReference type="SMART" id="SM00495">
    <property type="entry name" value="ChtBD3"/>
    <property type="match status" value="1"/>
</dbReference>
<dbReference type="InterPro" id="IPR003610">
    <property type="entry name" value="CBM5/12"/>
</dbReference>
<feature type="domain" description="PKD/Chitinase" evidence="5">
    <location>
        <begin position="453"/>
        <end position="541"/>
    </location>
</feature>
<feature type="domain" description="Chitin-binding type-3" evidence="6">
    <location>
        <begin position="555"/>
        <end position="606"/>
    </location>
</feature>
<dbReference type="AlphaFoldDB" id="A0A0X4EVU9"/>
<protein>
    <submittedName>
        <fullName evidence="7">Chitinase</fullName>
    </submittedName>
</protein>
<evidence type="ECO:0000256" key="2">
    <source>
        <dbReference type="ARBA" id="ARBA00023157"/>
    </source>
</evidence>
<dbReference type="InterPro" id="IPR035986">
    <property type="entry name" value="PKD_dom_sf"/>
</dbReference>
<dbReference type="SMART" id="SM00089">
    <property type="entry name" value="PKD"/>
    <property type="match status" value="1"/>
</dbReference>
<dbReference type="GO" id="GO:0016998">
    <property type="term" value="P:cell wall macromolecule catabolic process"/>
    <property type="evidence" value="ECO:0007669"/>
    <property type="project" value="InterPro"/>
</dbReference>
<comment type="caution">
    <text evidence="7">The sequence shown here is derived from an EMBL/GenBank/DDBJ whole genome shotgun (WGS) entry which is preliminary data.</text>
</comment>
<dbReference type="SUPFAM" id="SSF53955">
    <property type="entry name" value="Lysozyme-like"/>
    <property type="match status" value="1"/>
</dbReference>
<evidence type="ECO:0000313" key="8">
    <source>
        <dbReference type="Proteomes" id="UP000064715"/>
    </source>
</evidence>
<feature type="signal peptide" evidence="4">
    <location>
        <begin position="1"/>
        <end position="21"/>
    </location>
</feature>
<keyword evidence="1" id="KW-0611">Plant defense</keyword>
<dbReference type="PANTHER" id="PTHR22595">
    <property type="entry name" value="CHITINASE-RELATED"/>
    <property type="match status" value="1"/>
</dbReference>
<dbReference type="Pfam" id="PF18911">
    <property type="entry name" value="PKD_4"/>
    <property type="match status" value="1"/>
</dbReference>
<evidence type="ECO:0000256" key="1">
    <source>
        <dbReference type="ARBA" id="ARBA00022821"/>
    </source>
</evidence>
<dbReference type="Proteomes" id="UP000064715">
    <property type="component" value="Unassembled WGS sequence"/>
</dbReference>
<feature type="region of interest" description="Disordered" evidence="3">
    <location>
        <begin position="408"/>
        <end position="433"/>
    </location>
</feature>
<dbReference type="InterPro" id="IPR023346">
    <property type="entry name" value="Lysozyme-like_dom_sf"/>
</dbReference>
<dbReference type="RefSeq" id="WP_059310442.1">
    <property type="nucleotide sequence ID" value="NZ_LRCR01000004.1"/>
</dbReference>
<dbReference type="InterPro" id="IPR022409">
    <property type="entry name" value="PKD/Chitinase_dom"/>
</dbReference>
<evidence type="ECO:0000256" key="4">
    <source>
        <dbReference type="SAM" id="SignalP"/>
    </source>
</evidence>
<evidence type="ECO:0000259" key="5">
    <source>
        <dbReference type="SMART" id="SM00089"/>
    </source>
</evidence>
<dbReference type="GO" id="GO:0005975">
    <property type="term" value="P:carbohydrate metabolic process"/>
    <property type="evidence" value="ECO:0007669"/>
    <property type="project" value="InterPro"/>
</dbReference>
<dbReference type="GO" id="GO:0006952">
    <property type="term" value="P:defense response"/>
    <property type="evidence" value="ECO:0007669"/>
    <property type="project" value="UniProtKB-KW"/>
</dbReference>
<dbReference type="GO" id="GO:0030246">
    <property type="term" value="F:carbohydrate binding"/>
    <property type="evidence" value="ECO:0007669"/>
    <property type="project" value="InterPro"/>
</dbReference>
<proteinExistence type="predicted"/>
<dbReference type="PANTHER" id="PTHR22595:SF79">
    <property type="entry name" value="CHITINASE 12"/>
    <property type="match status" value="1"/>
</dbReference>
<dbReference type="GO" id="GO:0005576">
    <property type="term" value="C:extracellular region"/>
    <property type="evidence" value="ECO:0007669"/>
    <property type="project" value="InterPro"/>
</dbReference>